<feature type="transmembrane region" description="Helical" evidence="6">
    <location>
        <begin position="42"/>
        <end position="67"/>
    </location>
</feature>
<feature type="transmembrane region" description="Helical" evidence="6">
    <location>
        <begin position="346"/>
        <end position="365"/>
    </location>
</feature>
<evidence type="ECO:0000256" key="1">
    <source>
        <dbReference type="ARBA" id="ARBA00004651"/>
    </source>
</evidence>
<evidence type="ECO:0000256" key="2">
    <source>
        <dbReference type="ARBA" id="ARBA00022475"/>
    </source>
</evidence>
<keyword evidence="4 6" id="KW-1133">Transmembrane helix</keyword>
<dbReference type="PANTHER" id="PTHR23513">
    <property type="entry name" value="INTEGRAL MEMBRANE EFFLUX PROTEIN-RELATED"/>
    <property type="match status" value="1"/>
</dbReference>
<reference evidence="8" key="1">
    <citation type="journal article" date="2019" name="Int. J. Syst. Evol. Microbiol.">
        <title>The Global Catalogue of Microorganisms (GCM) 10K type strain sequencing project: providing services to taxonomists for standard genome sequencing and annotation.</title>
        <authorList>
            <consortium name="The Broad Institute Genomics Platform"/>
            <consortium name="The Broad Institute Genome Sequencing Center for Infectious Disease"/>
            <person name="Wu L."/>
            <person name="Ma J."/>
        </authorList>
    </citation>
    <scope>NUCLEOTIDE SEQUENCE [LARGE SCALE GENOMIC DNA]</scope>
    <source>
        <strain evidence="8">KCTC 42443</strain>
    </source>
</reference>
<keyword evidence="8" id="KW-1185">Reference proteome</keyword>
<dbReference type="CDD" id="cd06173">
    <property type="entry name" value="MFS_MefA_like"/>
    <property type="match status" value="1"/>
</dbReference>
<comment type="caution">
    <text evidence="7">The sequence shown here is derived from an EMBL/GenBank/DDBJ whole genome shotgun (WGS) entry which is preliminary data.</text>
</comment>
<keyword evidence="5 6" id="KW-0472">Membrane</keyword>
<proteinExistence type="predicted"/>
<dbReference type="PANTHER" id="PTHR23513:SF6">
    <property type="entry name" value="MAJOR FACILITATOR SUPERFAMILY ASSOCIATED DOMAIN-CONTAINING PROTEIN"/>
    <property type="match status" value="1"/>
</dbReference>
<dbReference type="Gene3D" id="1.20.1250.20">
    <property type="entry name" value="MFS general substrate transporter like domains"/>
    <property type="match status" value="1"/>
</dbReference>
<feature type="transmembrane region" description="Helical" evidence="6">
    <location>
        <begin position="251"/>
        <end position="270"/>
    </location>
</feature>
<accession>A0ABQ3J2Y1</accession>
<evidence type="ECO:0000256" key="3">
    <source>
        <dbReference type="ARBA" id="ARBA00022692"/>
    </source>
</evidence>
<organism evidence="7 8">
    <name type="scientific">Aliiroseovarius zhejiangensis</name>
    <dbReference type="NCBI Taxonomy" id="1632025"/>
    <lineage>
        <taxon>Bacteria</taxon>
        <taxon>Pseudomonadati</taxon>
        <taxon>Pseudomonadota</taxon>
        <taxon>Alphaproteobacteria</taxon>
        <taxon>Rhodobacterales</taxon>
        <taxon>Paracoccaceae</taxon>
        <taxon>Aliiroseovarius</taxon>
    </lineage>
</organism>
<dbReference type="SUPFAM" id="SSF103473">
    <property type="entry name" value="MFS general substrate transporter"/>
    <property type="match status" value="1"/>
</dbReference>
<keyword evidence="2" id="KW-1003">Cell membrane</keyword>
<comment type="subcellular location">
    <subcellularLocation>
        <location evidence="1">Cell membrane</location>
        <topology evidence="1">Multi-pass membrane protein</topology>
    </subcellularLocation>
</comment>
<feature type="transmembrane region" description="Helical" evidence="6">
    <location>
        <begin position="282"/>
        <end position="303"/>
    </location>
</feature>
<dbReference type="Pfam" id="PF07690">
    <property type="entry name" value="MFS_1"/>
    <property type="match status" value="1"/>
</dbReference>
<feature type="transmembrane region" description="Helical" evidence="6">
    <location>
        <begin position="12"/>
        <end position="36"/>
    </location>
</feature>
<dbReference type="InterPro" id="IPR036259">
    <property type="entry name" value="MFS_trans_sf"/>
</dbReference>
<feature type="transmembrane region" description="Helical" evidence="6">
    <location>
        <begin position="218"/>
        <end position="239"/>
    </location>
</feature>
<evidence type="ECO:0000313" key="7">
    <source>
        <dbReference type="EMBL" id="GHE99606.1"/>
    </source>
</evidence>
<gene>
    <name evidence="7" type="ORF">GCM10016455_20500</name>
</gene>
<feature type="transmembrane region" description="Helical" evidence="6">
    <location>
        <begin position="154"/>
        <end position="182"/>
    </location>
</feature>
<dbReference type="EMBL" id="BNCH01000004">
    <property type="protein sequence ID" value="GHE99606.1"/>
    <property type="molecule type" value="Genomic_DNA"/>
</dbReference>
<evidence type="ECO:0000256" key="5">
    <source>
        <dbReference type="ARBA" id="ARBA00023136"/>
    </source>
</evidence>
<feature type="transmembrane region" description="Helical" evidence="6">
    <location>
        <begin position="88"/>
        <end position="108"/>
    </location>
</feature>
<feature type="transmembrane region" description="Helical" evidence="6">
    <location>
        <begin position="309"/>
        <end position="334"/>
    </location>
</feature>
<evidence type="ECO:0000256" key="4">
    <source>
        <dbReference type="ARBA" id="ARBA00022989"/>
    </source>
</evidence>
<dbReference type="Proteomes" id="UP000609802">
    <property type="component" value="Unassembled WGS sequence"/>
</dbReference>
<dbReference type="RefSeq" id="WP_191286431.1">
    <property type="nucleotide sequence ID" value="NZ_BNCH01000004.1"/>
</dbReference>
<feature type="transmembrane region" description="Helical" evidence="6">
    <location>
        <begin position="371"/>
        <end position="392"/>
    </location>
</feature>
<keyword evidence="3 6" id="KW-0812">Transmembrane</keyword>
<evidence type="ECO:0000313" key="8">
    <source>
        <dbReference type="Proteomes" id="UP000609802"/>
    </source>
</evidence>
<evidence type="ECO:0000256" key="6">
    <source>
        <dbReference type="SAM" id="Phobius"/>
    </source>
</evidence>
<sequence length="445" mass="47766">MIRALSNRTYATLFTAQVVALLGTGLMTIALGLLAYDLAGDAAGAVLGTAFTIKMVAYVGLSPVLAASLVHLPRKAVLIGADLARAGVALALPFVTEVWQIYALIFVLQTASASFTPIFQATIPDILTDEDDYTQALSLSRLAYDLENLLSPTLAALLLLVISFHGLFAGTVVGFLISAALVARCDLPPFAGTTETRPFSERLTRGSRIYLATPRLRGLLALNLTAAAIGAFVLVNTVVLVRSDYGLGERALGVAMAAFGGGSMLAAILLPRLLGRVRERDVMLPAAIALTSLAFVFAAIIWGRSLPPWWLFLTFWVLIGAFYSAILTPSGRLLRISAHAEDRPAIFAAQFALSHACWMITYPLAGWMGRYAGLTAVLLVLAALGAMGVFAAMRLWPVHGDRVIEHSHPDLPPDHPHMKAHQTHGREHAHVFVIDNEHRAWPTHG</sequence>
<dbReference type="InterPro" id="IPR011701">
    <property type="entry name" value="MFS"/>
</dbReference>
<protein>
    <submittedName>
        <fullName evidence="7">MFS transporter</fullName>
    </submittedName>
</protein>
<name>A0ABQ3J2Y1_9RHOB</name>